<sequence>MERQQPEKKLTILDAMHYIASAWDAVSSDTIANSFRHCSFKRSDACSTREAAVSVDDEPEFGCLQLPGTLADYVSADDGVAVCSAVSLDNIIEAVCPESTDTSDEEEMDDAGEASTSVPTYAEVSSIDNIRRFACARNDVGDLLPDIAAREAWLGKRPEKDNGFFFVQVLCFVFIF</sequence>
<gene>
    <name evidence="1" type="ORF">HPB50_011167</name>
</gene>
<keyword evidence="2" id="KW-1185">Reference proteome</keyword>
<dbReference type="Proteomes" id="UP000821845">
    <property type="component" value="Chromosome 1"/>
</dbReference>
<name>A0ACB7TGE4_HYAAI</name>
<reference evidence="1" key="1">
    <citation type="submission" date="2020-05" db="EMBL/GenBank/DDBJ databases">
        <title>Large-scale comparative analyses of tick genomes elucidate their genetic diversity and vector capacities.</title>
        <authorList>
            <person name="Jia N."/>
            <person name="Wang J."/>
            <person name="Shi W."/>
            <person name="Du L."/>
            <person name="Sun Y."/>
            <person name="Zhan W."/>
            <person name="Jiang J."/>
            <person name="Wang Q."/>
            <person name="Zhang B."/>
            <person name="Ji P."/>
            <person name="Sakyi L.B."/>
            <person name="Cui X."/>
            <person name="Yuan T."/>
            <person name="Jiang B."/>
            <person name="Yang W."/>
            <person name="Lam T.T.-Y."/>
            <person name="Chang Q."/>
            <person name="Ding S."/>
            <person name="Wang X."/>
            <person name="Zhu J."/>
            <person name="Ruan X."/>
            <person name="Zhao L."/>
            <person name="Wei J."/>
            <person name="Que T."/>
            <person name="Du C."/>
            <person name="Cheng J."/>
            <person name="Dai P."/>
            <person name="Han X."/>
            <person name="Huang E."/>
            <person name="Gao Y."/>
            <person name="Liu J."/>
            <person name="Shao H."/>
            <person name="Ye R."/>
            <person name="Li L."/>
            <person name="Wei W."/>
            <person name="Wang X."/>
            <person name="Wang C."/>
            <person name="Yang T."/>
            <person name="Huo Q."/>
            <person name="Li W."/>
            <person name="Guo W."/>
            <person name="Chen H."/>
            <person name="Zhou L."/>
            <person name="Ni X."/>
            <person name="Tian J."/>
            <person name="Zhou Y."/>
            <person name="Sheng Y."/>
            <person name="Liu T."/>
            <person name="Pan Y."/>
            <person name="Xia L."/>
            <person name="Li J."/>
            <person name="Zhao F."/>
            <person name="Cao W."/>
        </authorList>
    </citation>
    <scope>NUCLEOTIDE SEQUENCE</scope>
    <source>
        <strain evidence="1">Hyas-2018</strain>
    </source>
</reference>
<evidence type="ECO:0000313" key="1">
    <source>
        <dbReference type="EMBL" id="KAH6946028.1"/>
    </source>
</evidence>
<proteinExistence type="predicted"/>
<dbReference type="EMBL" id="CM023481">
    <property type="protein sequence ID" value="KAH6946028.1"/>
    <property type="molecule type" value="Genomic_DNA"/>
</dbReference>
<evidence type="ECO:0000313" key="2">
    <source>
        <dbReference type="Proteomes" id="UP000821845"/>
    </source>
</evidence>
<accession>A0ACB7TGE4</accession>
<protein>
    <submittedName>
        <fullName evidence="1">Uncharacterized protein</fullName>
    </submittedName>
</protein>
<comment type="caution">
    <text evidence="1">The sequence shown here is derived from an EMBL/GenBank/DDBJ whole genome shotgun (WGS) entry which is preliminary data.</text>
</comment>
<organism evidence="1 2">
    <name type="scientific">Hyalomma asiaticum</name>
    <name type="common">Tick</name>
    <dbReference type="NCBI Taxonomy" id="266040"/>
    <lineage>
        <taxon>Eukaryota</taxon>
        <taxon>Metazoa</taxon>
        <taxon>Ecdysozoa</taxon>
        <taxon>Arthropoda</taxon>
        <taxon>Chelicerata</taxon>
        <taxon>Arachnida</taxon>
        <taxon>Acari</taxon>
        <taxon>Parasitiformes</taxon>
        <taxon>Ixodida</taxon>
        <taxon>Ixodoidea</taxon>
        <taxon>Ixodidae</taxon>
        <taxon>Hyalomminae</taxon>
        <taxon>Hyalomma</taxon>
    </lineage>
</organism>